<name>A0A915Q246_9BILA</name>
<keyword evidence="1" id="KW-0732">Signal</keyword>
<feature type="signal peptide" evidence="1">
    <location>
        <begin position="1"/>
        <end position="18"/>
    </location>
</feature>
<keyword evidence="2" id="KW-1185">Reference proteome</keyword>
<reference evidence="3" key="1">
    <citation type="submission" date="2022-11" db="UniProtKB">
        <authorList>
            <consortium name="WormBaseParasite"/>
        </authorList>
    </citation>
    <scope>IDENTIFICATION</scope>
</reference>
<dbReference type="WBParaSite" id="sdigi.contig479.g8572.t1">
    <property type="protein sequence ID" value="sdigi.contig479.g8572.t1"/>
    <property type="gene ID" value="sdigi.contig479.g8572"/>
</dbReference>
<evidence type="ECO:0000313" key="3">
    <source>
        <dbReference type="WBParaSite" id="sdigi.contig479.g8572.t1"/>
    </source>
</evidence>
<accession>A0A915Q246</accession>
<organism evidence="2 3">
    <name type="scientific">Setaria digitata</name>
    <dbReference type="NCBI Taxonomy" id="48799"/>
    <lineage>
        <taxon>Eukaryota</taxon>
        <taxon>Metazoa</taxon>
        <taxon>Ecdysozoa</taxon>
        <taxon>Nematoda</taxon>
        <taxon>Chromadorea</taxon>
        <taxon>Rhabditida</taxon>
        <taxon>Spirurina</taxon>
        <taxon>Spiruromorpha</taxon>
        <taxon>Filarioidea</taxon>
        <taxon>Setariidae</taxon>
        <taxon>Setaria</taxon>
    </lineage>
</organism>
<protein>
    <submittedName>
        <fullName evidence="3">Uncharacterized protein</fullName>
    </submittedName>
</protein>
<dbReference type="AlphaFoldDB" id="A0A915Q246"/>
<dbReference type="Proteomes" id="UP000887581">
    <property type="component" value="Unplaced"/>
</dbReference>
<feature type="chain" id="PRO_5037702536" evidence="1">
    <location>
        <begin position="19"/>
        <end position="119"/>
    </location>
</feature>
<sequence>MNGIAVLLALTMIEGTCPFYMIARPGGIFKLRSDTNRDLRHYYERIKKARIIGGGPLNFDEFHNPEYDLFPLPFLIMDYSVDDLNGQTIPKAVNVDKNDDKYSGKNDNLADNVREIFHT</sequence>
<proteinExistence type="predicted"/>
<evidence type="ECO:0000256" key="1">
    <source>
        <dbReference type="SAM" id="SignalP"/>
    </source>
</evidence>
<evidence type="ECO:0000313" key="2">
    <source>
        <dbReference type="Proteomes" id="UP000887581"/>
    </source>
</evidence>